<sequence>MTIRPTDGWTSEEKPVKSQTRSTRDGYGYGTAPSSLSWGVSAEQETQTAQRSTDSTGTAQVARDLPPEAYDWPEAGFKWQWADGWR</sequence>
<evidence type="ECO:0000313" key="2">
    <source>
        <dbReference type="EMBL" id="KAF5537847.1"/>
    </source>
</evidence>
<keyword evidence="3" id="KW-1185">Reference proteome</keyword>
<evidence type="ECO:0000256" key="1">
    <source>
        <dbReference type="SAM" id="MobiDB-lite"/>
    </source>
</evidence>
<gene>
    <name evidence="2" type="ORF">FMEXI_9669</name>
</gene>
<organism evidence="2 3">
    <name type="scientific">Fusarium mexicanum</name>
    <dbReference type="NCBI Taxonomy" id="751941"/>
    <lineage>
        <taxon>Eukaryota</taxon>
        <taxon>Fungi</taxon>
        <taxon>Dikarya</taxon>
        <taxon>Ascomycota</taxon>
        <taxon>Pezizomycotina</taxon>
        <taxon>Sordariomycetes</taxon>
        <taxon>Hypocreomycetidae</taxon>
        <taxon>Hypocreales</taxon>
        <taxon>Nectriaceae</taxon>
        <taxon>Fusarium</taxon>
        <taxon>Fusarium fujikuroi species complex</taxon>
    </lineage>
</organism>
<accession>A0A8H5MRE4</accession>
<evidence type="ECO:0000313" key="3">
    <source>
        <dbReference type="Proteomes" id="UP000522262"/>
    </source>
</evidence>
<dbReference type="Proteomes" id="UP000522262">
    <property type="component" value="Unassembled WGS sequence"/>
</dbReference>
<comment type="caution">
    <text evidence="2">The sequence shown here is derived from an EMBL/GenBank/DDBJ whole genome shotgun (WGS) entry which is preliminary data.</text>
</comment>
<feature type="compositionally biased region" description="Polar residues" evidence="1">
    <location>
        <begin position="32"/>
        <end position="59"/>
    </location>
</feature>
<feature type="region of interest" description="Disordered" evidence="1">
    <location>
        <begin position="1"/>
        <end position="59"/>
    </location>
</feature>
<name>A0A8H5MRE4_9HYPO</name>
<protein>
    <submittedName>
        <fullName evidence="2">Uncharacterized protein</fullName>
    </submittedName>
</protein>
<dbReference type="AlphaFoldDB" id="A0A8H5MRE4"/>
<dbReference type="EMBL" id="JAAOAM010000227">
    <property type="protein sequence ID" value="KAF5537847.1"/>
    <property type="molecule type" value="Genomic_DNA"/>
</dbReference>
<reference evidence="2 3" key="1">
    <citation type="submission" date="2020-05" db="EMBL/GenBank/DDBJ databases">
        <title>Identification and distribution of gene clusters putatively required for synthesis of sphingolipid metabolism inhibitors in phylogenetically diverse species of the filamentous fungus Fusarium.</title>
        <authorList>
            <person name="Kim H.-S."/>
            <person name="Busman M."/>
            <person name="Brown D.W."/>
            <person name="Divon H."/>
            <person name="Uhlig S."/>
            <person name="Proctor R.H."/>
        </authorList>
    </citation>
    <scope>NUCLEOTIDE SEQUENCE [LARGE SCALE GENOMIC DNA]</scope>
    <source>
        <strain evidence="2 3">NRRL 53147</strain>
    </source>
</reference>
<proteinExistence type="predicted"/>